<evidence type="ECO:0000313" key="3">
    <source>
        <dbReference type="Proteomes" id="UP000287701"/>
    </source>
</evidence>
<protein>
    <submittedName>
        <fullName evidence="2">DUF368 domain-containing protein</fullName>
    </submittedName>
</protein>
<dbReference type="AlphaFoldDB" id="A0A3R5UV66"/>
<dbReference type="PANTHER" id="PTHR37308:SF1">
    <property type="entry name" value="POLYPRENYL-PHOSPHATE TRANSPORTER"/>
    <property type="match status" value="1"/>
</dbReference>
<dbReference type="EMBL" id="CP035107">
    <property type="protein sequence ID" value="QAR30493.1"/>
    <property type="molecule type" value="Genomic_DNA"/>
</dbReference>
<sequence length="338" mass="37014">MRNFKDYLFIYLKGIAMGSADVVPGVSGGTIAFISGIYDELIQSISNIKPALFKDILKGNFKEVWQKVNGNFLVVLLAGIATSILSLAKLITFLLQYYPIQLWSFFFGLIIASIFYVGKQIKKWNLGSILGIILGTIAIFYVSTMPPLAAQSSYLYLFLSGALAACAMILPGISGSFILLLLGAYTTIISAIGNHEIGTIAVVVLGSGIGLLSFSKLLNYLLEKHHNTLVGVLTGFLIGSLWKIWPWKINETVYIKDHGEKLMSELSPNYKSLSVYLQEQSSESFSKINSLIESNISPSMYTLANASAENHLISAIAFGVFGFLIIFIIEYIAKSKNV</sequence>
<dbReference type="RefSeq" id="WP_128500981.1">
    <property type="nucleotide sequence ID" value="NZ_CP035107.1"/>
</dbReference>
<accession>A0A3R5UV66</accession>
<dbReference type="PANTHER" id="PTHR37308">
    <property type="entry name" value="INTEGRAL MEMBRANE PROTEIN"/>
    <property type="match status" value="1"/>
</dbReference>
<evidence type="ECO:0000256" key="1">
    <source>
        <dbReference type="SAM" id="Phobius"/>
    </source>
</evidence>
<feature type="transmembrane region" description="Helical" evidence="1">
    <location>
        <begin position="124"/>
        <end position="142"/>
    </location>
</feature>
<keyword evidence="1" id="KW-1133">Transmembrane helix</keyword>
<organism evidence="2 3">
    <name type="scientific">Ornithobacterium rhinotracheale</name>
    <dbReference type="NCBI Taxonomy" id="28251"/>
    <lineage>
        <taxon>Bacteria</taxon>
        <taxon>Pseudomonadati</taxon>
        <taxon>Bacteroidota</taxon>
        <taxon>Flavobacteriia</taxon>
        <taxon>Flavobacteriales</taxon>
        <taxon>Weeksellaceae</taxon>
        <taxon>Ornithobacterium</taxon>
    </lineage>
</organism>
<feature type="transmembrane region" description="Helical" evidence="1">
    <location>
        <begin position="72"/>
        <end position="94"/>
    </location>
</feature>
<feature type="transmembrane region" description="Helical" evidence="1">
    <location>
        <begin position="229"/>
        <end position="245"/>
    </location>
</feature>
<dbReference type="Pfam" id="PF04018">
    <property type="entry name" value="VCA0040-like"/>
    <property type="match status" value="1"/>
</dbReference>
<gene>
    <name evidence="2" type="ORF">EQP59_03550</name>
</gene>
<feature type="transmembrane region" description="Helical" evidence="1">
    <location>
        <begin position="312"/>
        <end position="333"/>
    </location>
</feature>
<keyword evidence="1" id="KW-0812">Transmembrane</keyword>
<proteinExistence type="predicted"/>
<reference evidence="2 3" key="1">
    <citation type="submission" date="2019-01" db="EMBL/GenBank/DDBJ databases">
        <title>Whole Genome of Ornithobacterium rhinotracheale FARPER-174b.</title>
        <authorList>
            <person name="Tataje-Lavanda L.A."/>
            <person name="Montalvan A."/>
            <person name="Montesinos R."/>
            <person name="Zimic M."/>
            <person name="Fernandez-Sanchez M."/>
            <person name="Fernandez-Diaz M."/>
        </authorList>
    </citation>
    <scope>NUCLEOTIDE SEQUENCE [LARGE SCALE GENOMIC DNA]</scope>
    <source>
        <strain evidence="2 3">FARPER-174b</strain>
    </source>
</reference>
<dbReference type="Proteomes" id="UP000287701">
    <property type="component" value="Chromosome"/>
</dbReference>
<keyword evidence="1" id="KW-0472">Membrane</keyword>
<feature type="transmembrane region" description="Helical" evidence="1">
    <location>
        <begin position="200"/>
        <end position="222"/>
    </location>
</feature>
<evidence type="ECO:0000313" key="2">
    <source>
        <dbReference type="EMBL" id="QAR30493.1"/>
    </source>
</evidence>
<feature type="transmembrane region" description="Helical" evidence="1">
    <location>
        <begin position="100"/>
        <end position="117"/>
    </location>
</feature>
<dbReference type="OrthoDB" id="9793746at2"/>
<name>A0A3R5UV66_ORNRH</name>
<dbReference type="InterPro" id="IPR007163">
    <property type="entry name" value="VCA0040-like"/>
</dbReference>